<evidence type="ECO:0000313" key="2">
    <source>
        <dbReference type="EMBL" id="SBV64268.1"/>
    </source>
</evidence>
<sequence>MTKKVYTSPETERGDRLYDLSALTKIAPMFQIEDCCYVVLEKDGEEVRRLFRVDSTTLLPRVILGTYA</sequence>
<reference evidence="1" key="1">
    <citation type="submission" date="2016-04" db="EMBL/GenBank/DDBJ databases">
        <authorList>
            <person name="Evans L.H."/>
            <person name="Alamgir A."/>
            <person name="Owens N."/>
            <person name="Weber N.D."/>
            <person name="Virtaneva K."/>
            <person name="Barbian K."/>
            <person name="Babar A."/>
            <person name="Rosenke K."/>
        </authorList>
    </citation>
    <scope>NUCLEOTIDE SEQUENCE</scope>
    <source>
        <strain evidence="1">86-2</strain>
        <strain evidence="2">92-3</strain>
    </source>
</reference>
<gene>
    <name evidence="1" type="ORF">KL86CIT2_290100</name>
    <name evidence="2" type="ORF">KM92CIT3_40357</name>
</gene>
<organism evidence="1">
    <name type="scientific">uncultured Citrobacter sp</name>
    <dbReference type="NCBI Taxonomy" id="200446"/>
    <lineage>
        <taxon>Bacteria</taxon>
        <taxon>Pseudomonadati</taxon>
        <taxon>Pseudomonadota</taxon>
        <taxon>Gammaproteobacteria</taxon>
        <taxon>Enterobacterales</taxon>
        <taxon>Enterobacteriaceae</taxon>
        <taxon>Citrobacter</taxon>
        <taxon>environmental samples</taxon>
    </lineage>
</organism>
<protein>
    <submittedName>
        <fullName evidence="1">Uncharacterized protein</fullName>
    </submittedName>
</protein>
<proteinExistence type="predicted"/>
<dbReference type="AlphaFoldDB" id="A0A212I8T0"/>
<dbReference type="EMBL" id="FLUB01000016">
    <property type="protein sequence ID" value="SBV64268.1"/>
    <property type="molecule type" value="Genomic_DNA"/>
</dbReference>
<dbReference type="EMBL" id="FLUA01000026">
    <property type="protein sequence ID" value="SBV63164.1"/>
    <property type="molecule type" value="Genomic_DNA"/>
</dbReference>
<accession>A0A212I8T0</accession>
<evidence type="ECO:0000313" key="1">
    <source>
        <dbReference type="EMBL" id="SBV63164.1"/>
    </source>
</evidence>
<name>A0A212I8T0_9ENTR</name>